<dbReference type="InterPro" id="IPR037066">
    <property type="entry name" value="Plug_dom_sf"/>
</dbReference>
<accession>A0A3S9VT71</accession>
<sequence length="1182" mass="133741">MKKNQEFDVGRNSYVVKKICLMMKLLVCLLTLGFSTVLGNTHAQVKLSLSMTNATLPEVFEEITRQTGYHFAYSDNLLEKQKKVTVSFSKTDLEVVLKECLKETGLGYRVEDRIVMISSKFLPVEEEPVKRELRGVVRDKEGLPLPGVTVMIKGTTQGVATYHDGTFGLMITKGEKITLVFSFVGMQTKEVVVSDADKMLEVILEAVVEDLQEVVVTGYSVLPKERSTGSINVISKQQLDKPATNFASRLIGTTAGLASTLDAEGNPTFEIRGQTSLYANAQPLLVVDGFPVEGGFNSINPNDVASVTILKDAAAASIWGARAANGVIVVTTKKAEAGNRLKIELSAFVKVSPKLDLDYINPLASSLETIDYEVKGFDRWGTIQNNGNLQQDYYRAYSQGLTALNEHRLGNISEKDRDDILNSLRKNDNRDQIRRYMLAVPFSQQYNLTISSASQRSNNVLSLMFSDHQSRFKNTDSQEYMLNYRNMAEVTKWMDFSLSGMLHYSKDNNNGCSLTDIQNLSPYDMLKDEAGNYTNVIRDYYQPIIDNQVPVDRFPYSDWSYNPLVEMNNRDLTTQLLNVRLQAGVTLKLMKGFTYDAKFQYELLQNETRNLYKEGSFYVRNMVNTSSTWNKASNTITPNLMNGEILDERQVRTTGYNLRNQLNFSRRFDKHEIDAIVGTEISNSITKGTISPTVYGYNDDRLTVGAFLNGTTVTDWMGYSKSFAYTPTYSYLTSRYFSLYGNLAYTFDGKYTLSGSVRTDASNLITDDPSYRYSPFWSVGMRWQLYREKFMDNIEWLDRLTLRVTYGYNGNVDSSTSFKPLISLQSTPDLYTDDVVATIASFGNPTLRWEKVGTLNVGFDYSLFEGKLFGKLDLYQKKGKDLLATISIPSINGTTSQKFNNAAMQNHGIELEVGTTIPITENITWFGNLNFAWNRNKITKLFRQNYLSSDLAYGDATSAYVEGKNSQTLWAYKYAGVYNVGTDDSPNWQPMIQGPDAETRFALSDGWPIGDATTYMLDMGTKVAPYTLGFTNQFRIYDFDFSFIITGKFGHVFNHHSFNYPNVTSKSLPNARYSEVLNCDPMKMLPLPQNDVERTYSNWFTMYKSMDYLADNANHVRLQEINLSYNVPSRLLSKIGLSALRVYAQANNLFVITNNKYNEDPENPLGTYRLQAQYTFGFKLDF</sequence>
<organism evidence="10 11">
    <name type="scientific">Butyricimonas faecalis</name>
    <dbReference type="NCBI Taxonomy" id="2093856"/>
    <lineage>
        <taxon>Bacteria</taxon>
        <taxon>Pseudomonadati</taxon>
        <taxon>Bacteroidota</taxon>
        <taxon>Bacteroidia</taxon>
        <taxon>Bacteroidales</taxon>
        <taxon>Odoribacteraceae</taxon>
        <taxon>Butyricimonas</taxon>
    </lineage>
</organism>
<dbReference type="AlphaFoldDB" id="A0A3S9VT71"/>
<evidence type="ECO:0000259" key="9">
    <source>
        <dbReference type="Pfam" id="PF07715"/>
    </source>
</evidence>
<evidence type="ECO:0000256" key="4">
    <source>
        <dbReference type="ARBA" id="ARBA00022692"/>
    </source>
</evidence>
<dbReference type="Gene3D" id="2.170.130.10">
    <property type="entry name" value="TonB-dependent receptor, plug domain"/>
    <property type="match status" value="1"/>
</dbReference>
<comment type="subcellular location">
    <subcellularLocation>
        <location evidence="1 7">Cell outer membrane</location>
        <topology evidence="1 7">Multi-pass membrane protein</topology>
    </subcellularLocation>
</comment>
<dbReference type="NCBIfam" id="TIGR04056">
    <property type="entry name" value="OMP_RagA_SusC"/>
    <property type="match status" value="1"/>
</dbReference>
<dbReference type="PROSITE" id="PS52016">
    <property type="entry name" value="TONB_DEPENDENT_REC_3"/>
    <property type="match status" value="1"/>
</dbReference>
<keyword evidence="5 7" id="KW-0472">Membrane</keyword>
<dbReference type="Gene3D" id="2.40.170.20">
    <property type="entry name" value="TonB-dependent receptor, beta-barrel domain"/>
    <property type="match status" value="1"/>
</dbReference>
<keyword evidence="2 7" id="KW-0813">Transport</keyword>
<dbReference type="SUPFAM" id="SSF56935">
    <property type="entry name" value="Porins"/>
    <property type="match status" value="1"/>
</dbReference>
<dbReference type="NCBIfam" id="TIGR04057">
    <property type="entry name" value="SusC_RagA_signa"/>
    <property type="match status" value="1"/>
</dbReference>
<dbReference type="KEGG" id="buy:D8S85_09120"/>
<dbReference type="EMBL" id="CP032819">
    <property type="protein sequence ID" value="AZS29689.1"/>
    <property type="molecule type" value="Genomic_DNA"/>
</dbReference>
<keyword evidence="11" id="KW-1185">Reference proteome</keyword>
<feature type="domain" description="Secretin/TonB short N-terminal" evidence="8">
    <location>
        <begin position="69"/>
        <end position="120"/>
    </location>
</feature>
<dbReference type="InterPro" id="IPR008969">
    <property type="entry name" value="CarboxyPept-like_regulatory"/>
</dbReference>
<evidence type="ECO:0000313" key="10">
    <source>
        <dbReference type="EMBL" id="AZS29689.1"/>
    </source>
</evidence>
<name>A0A3S9VT71_9BACT</name>
<proteinExistence type="inferred from homology"/>
<dbReference type="OrthoDB" id="9768177at2"/>
<evidence type="ECO:0000259" key="8">
    <source>
        <dbReference type="Pfam" id="PF07660"/>
    </source>
</evidence>
<comment type="similarity">
    <text evidence="7">Belongs to the TonB-dependent receptor family.</text>
</comment>
<dbReference type="RefSeq" id="WP_106480426.1">
    <property type="nucleotide sequence ID" value="NZ_CP032819.1"/>
</dbReference>
<evidence type="ECO:0000313" key="11">
    <source>
        <dbReference type="Proteomes" id="UP000270673"/>
    </source>
</evidence>
<evidence type="ECO:0000256" key="5">
    <source>
        <dbReference type="ARBA" id="ARBA00023136"/>
    </source>
</evidence>
<dbReference type="InterPro" id="IPR036942">
    <property type="entry name" value="Beta-barrel_TonB_sf"/>
</dbReference>
<dbReference type="Pfam" id="PF07715">
    <property type="entry name" value="Plug"/>
    <property type="match status" value="1"/>
</dbReference>
<evidence type="ECO:0000256" key="1">
    <source>
        <dbReference type="ARBA" id="ARBA00004571"/>
    </source>
</evidence>
<dbReference type="Pfam" id="PF07660">
    <property type="entry name" value="STN"/>
    <property type="match status" value="1"/>
</dbReference>
<keyword evidence="3 7" id="KW-1134">Transmembrane beta strand</keyword>
<keyword evidence="4 7" id="KW-0812">Transmembrane</keyword>
<evidence type="ECO:0000256" key="2">
    <source>
        <dbReference type="ARBA" id="ARBA00022448"/>
    </source>
</evidence>
<dbReference type="Gene3D" id="2.60.40.1120">
    <property type="entry name" value="Carboxypeptidase-like, regulatory domain"/>
    <property type="match status" value="1"/>
</dbReference>
<gene>
    <name evidence="10" type="ORF">D8S85_09120</name>
</gene>
<protein>
    <submittedName>
        <fullName evidence="10">SusC/RagA family TonB-linked outer membrane protein</fullName>
    </submittedName>
</protein>
<dbReference type="InterPro" id="IPR012910">
    <property type="entry name" value="Plug_dom"/>
</dbReference>
<evidence type="ECO:0000256" key="6">
    <source>
        <dbReference type="ARBA" id="ARBA00023237"/>
    </source>
</evidence>
<dbReference type="InterPro" id="IPR023997">
    <property type="entry name" value="TonB-dep_OMP_SusC/RagA_CS"/>
</dbReference>
<dbReference type="Gene3D" id="3.55.50.30">
    <property type="match status" value="1"/>
</dbReference>
<feature type="domain" description="TonB-dependent receptor plug" evidence="9">
    <location>
        <begin position="224"/>
        <end position="327"/>
    </location>
</feature>
<keyword evidence="6 7" id="KW-0998">Cell outer membrane</keyword>
<evidence type="ECO:0000256" key="3">
    <source>
        <dbReference type="ARBA" id="ARBA00022452"/>
    </source>
</evidence>
<dbReference type="InterPro" id="IPR011662">
    <property type="entry name" value="Secretin/TonB_short_N"/>
</dbReference>
<evidence type="ECO:0000256" key="7">
    <source>
        <dbReference type="PROSITE-ProRule" id="PRU01360"/>
    </source>
</evidence>
<dbReference type="InterPro" id="IPR039426">
    <property type="entry name" value="TonB-dep_rcpt-like"/>
</dbReference>
<dbReference type="Pfam" id="PF13715">
    <property type="entry name" value="CarbopepD_reg_2"/>
    <property type="match status" value="1"/>
</dbReference>
<reference evidence="10 11" key="1">
    <citation type="submission" date="2018-10" db="EMBL/GenBank/DDBJ databases">
        <title>Butyricimonas faecalis sp. nov., isolated from human faeces and emended description of the genus Butyricimonas.</title>
        <authorList>
            <person name="Le Roy T."/>
            <person name="Van der Smissen P."/>
            <person name="Paquot A."/>
            <person name="Delzenne N."/>
            <person name="Muccioli G."/>
            <person name="Collet J.-F."/>
            <person name="Cani P.D."/>
        </authorList>
    </citation>
    <scope>NUCLEOTIDE SEQUENCE [LARGE SCALE GENOMIC DNA]</scope>
    <source>
        <strain evidence="10 11">H184</strain>
    </source>
</reference>
<dbReference type="GO" id="GO:0009279">
    <property type="term" value="C:cell outer membrane"/>
    <property type="evidence" value="ECO:0007669"/>
    <property type="project" value="UniProtKB-SubCell"/>
</dbReference>
<dbReference type="SUPFAM" id="SSF49464">
    <property type="entry name" value="Carboxypeptidase regulatory domain-like"/>
    <property type="match status" value="1"/>
</dbReference>
<dbReference type="Proteomes" id="UP000270673">
    <property type="component" value="Chromosome"/>
</dbReference>
<dbReference type="InterPro" id="IPR023996">
    <property type="entry name" value="TonB-dep_OMP_SusC/RagA"/>
</dbReference>